<feature type="region of interest" description="Disordered" evidence="5">
    <location>
        <begin position="126"/>
        <end position="146"/>
    </location>
</feature>
<keyword evidence="1" id="KW-0229">DNA integration</keyword>
<protein>
    <submittedName>
        <fullName evidence="7">XerC/D-like integrase</fullName>
    </submittedName>
</protein>
<dbReference type="Proteomes" id="UP000296216">
    <property type="component" value="Plasmid pHSAL1"/>
</dbReference>
<dbReference type="GO" id="GO:0006310">
    <property type="term" value="P:DNA recombination"/>
    <property type="evidence" value="ECO:0007669"/>
    <property type="project" value="UniProtKB-KW"/>
</dbReference>
<gene>
    <name evidence="7" type="ORF">HBSAL_12520</name>
</gene>
<reference evidence="7 8" key="1">
    <citation type="journal article" date="2019" name="Microbiol. Resour. Announc.">
        <title>The Genome Sequence of the Halobacterium salinarum Type Strain Is Closely Related to That of Laboratory Strains NRC-1 and R1.</title>
        <authorList>
            <person name="Pfeiffer F."/>
            <person name="Marchfelder A."/>
            <person name="Habermann B."/>
            <person name="Dyall-Smith M.L."/>
        </authorList>
    </citation>
    <scope>NUCLEOTIDE SEQUENCE [LARGE SCALE GENOMIC DNA]</scope>
    <source>
        <strain evidence="8">ATCC 33171 / DSM 3754 / JCM 8978 / NBRC 102687 / NCIMB 764 / 91-R6</strain>
        <plasmid evidence="8">phsal1</plasmid>
    </source>
</reference>
<dbReference type="RefSeq" id="WP_012289643.1">
    <property type="nucleotide sequence ID" value="NZ_VRYN01000006.1"/>
</dbReference>
<dbReference type="PROSITE" id="PS51900">
    <property type="entry name" value="CB"/>
    <property type="match status" value="1"/>
</dbReference>
<dbReference type="GO" id="GO:0003677">
    <property type="term" value="F:DNA binding"/>
    <property type="evidence" value="ECO:0007669"/>
    <property type="project" value="UniProtKB-UniRule"/>
</dbReference>
<feature type="domain" description="Core-binding (CB)" evidence="6">
    <location>
        <begin position="5"/>
        <end position="111"/>
    </location>
</feature>
<evidence type="ECO:0000256" key="1">
    <source>
        <dbReference type="ARBA" id="ARBA00022908"/>
    </source>
</evidence>
<proteinExistence type="predicted"/>
<geneLocation type="plasmid" evidence="8">
    <name>phsal1</name>
</geneLocation>
<dbReference type="InterPro" id="IPR013762">
    <property type="entry name" value="Integrase-like_cat_sf"/>
</dbReference>
<organism evidence="7 8">
    <name type="scientific">Halobacterium salinarum (strain ATCC 33171 / DSM 3754 / JCM 8978 / NBRC 102687 / NCIMB 764 / 91-R6)</name>
    <dbReference type="NCBI Taxonomy" id="2597657"/>
    <lineage>
        <taxon>Archaea</taxon>
        <taxon>Methanobacteriati</taxon>
        <taxon>Methanobacteriota</taxon>
        <taxon>Stenosarchaea group</taxon>
        <taxon>Halobacteria</taxon>
        <taxon>Halobacteriales</taxon>
        <taxon>Halobacteriaceae</taxon>
        <taxon>Halobacterium</taxon>
    </lineage>
</organism>
<evidence type="ECO:0000313" key="7">
    <source>
        <dbReference type="EMBL" id="QCC46080.1"/>
    </source>
</evidence>
<dbReference type="EMBL" id="CP038632">
    <property type="protein sequence ID" value="QCC46080.1"/>
    <property type="molecule type" value="Genomic_DNA"/>
</dbReference>
<dbReference type="AlphaFoldDB" id="A0A4D6GW50"/>
<dbReference type="InterPro" id="IPR011010">
    <property type="entry name" value="DNA_brk_join_enz"/>
</dbReference>
<keyword evidence="3" id="KW-0233">DNA recombination</keyword>
<dbReference type="GO" id="GO:0015074">
    <property type="term" value="P:DNA integration"/>
    <property type="evidence" value="ECO:0007669"/>
    <property type="project" value="UniProtKB-KW"/>
</dbReference>
<dbReference type="SUPFAM" id="SSF56349">
    <property type="entry name" value="DNA breaking-rejoining enzymes"/>
    <property type="match status" value="1"/>
</dbReference>
<accession>A0A4D6GW50</accession>
<keyword evidence="2 4" id="KW-0238">DNA-binding</keyword>
<dbReference type="InterPro" id="IPR050090">
    <property type="entry name" value="Tyrosine_recombinase_XerCD"/>
</dbReference>
<dbReference type="GeneID" id="68695256"/>
<dbReference type="Gene3D" id="1.10.443.10">
    <property type="entry name" value="Intergrase catalytic core"/>
    <property type="match status" value="1"/>
</dbReference>
<dbReference type="PANTHER" id="PTHR30349">
    <property type="entry name" value="PHAGE INTEGRASE-RELATED"/>
    <property type="match status" value="1"/>
</dbReference>
<dbReference type="PANTHER" id="PTHR30349:SF41">
    <property type="entry name" value="INTEGRASE_RECOMBINASE PROTEIN MJ0367-RELATED"/>
    <property type="match status" value="1"/>
</dbReference>
<evidence type="ECO:0000313" key="8">
    <source>
        <dbReference type="Proteomes" id="UP000296216"/>
    </source>
</evidence>
<name>A0A4D6GW50_HALS9</name>
<evidence type="ECO:0000256" key="3">
    <source>
        <dbReference type="ARBA" id="ARBA00023172"/>
    </source>
</evidence>
<sequence>MSHNKSGTRIEASFQPYLRDIGKGRDGGGGHYRRNVERELNQFRDWASGDGGPDSWVGVVPAADSREPRFSDLSETVFRDYARHLANERGLKQNTTQTYYAYLSSWTGWCVTEGYLDVHYAKRSTARGPLPDDDGRRPGDQQAWSPDHRHQLTEFVTEQFKTALQQHRQTGAESPERASSRYYAIKAARDRALVYVVAYTAVRIGELLRDPSDPRRRGLRWEEVNVDDGSITVYRKKQQWDTASLPDPVVQPLEAYRTLLDPPSDRWPVFPTFSPRSLGNLLRETLADRGVTDAEIERRRATHARDLLLALDENVRPQSMTTKGARNVLDRLTDAADIDVSDPNHDYLAPHGGRRGMGEILVRSFGYTVAARYLDNSEEMVRQRYSHIEAGKLGDKATAGIEDVDPAPRSWNGDEDNPSS</sequence>
<evidence type="ECO:0000256" key="4">
    <source>
        <dbReference type="PROSITE-ProRule" id="PRU01248"/>
    </source>
</evidence>
<evidence type="ECO:0000259" key="6">
    <source>
        <dbReference type="PROSITE" id="PS51900"/>
    </source>
</evidence>
<evidence type="ECO:0000256" key="2">
    <source>
        <dbReference type="ARBA" id="ARBA00023125"/>
    </source>
</evidence>
<dbReference type="InterPro" id="IPR044068">
    <property type="entry name" value="CB"/>
</dbReference>
<dbReference type="Gene3D" id="1.10.150.130">
    <property type="match status" value="1"/>
</dbReference>
<keyword evidence="7" id="KW-0614">Plasmid</keyword>
<feature type="region of interest" description="Disordered" evidence="5">
    <location>
        <begin position="392"/>
        <end position="420"/>
    </location>
</feature>
<evidence type="ECO:0000256" key="5">
    <source>
        <dbReference type="SAM" id="MobiDB-lite"/>
    </source>
</evidence>
<dbReference type="InterPro" id="IPR010998">
    <property type="entry name" value="Integrase_recombinase_N"/>
</dbReference>